<evidence type="ECO:0000256" key="1">
    <source>
        <dbReference type="SAM" id="Phobius"/>
    </source>
</evidence>
<keyword evidence="1" id="KW-1133">Transmembrane helix</keyword>
<dbReference type="KEGG" id="pmak:PMPD1_1289"/>
<feature type="transmembrane region" description="Helical" evidence="1">
    <location>
        <begin position="17"/>
        <end position="35"/>
    </location>
</feature>
<name>A0A6M8UHH1_9GAMM</name>
<accession>A0A6M8UHH1</accession>
<protein>
    <submittedName>
        <fullName evidence="2">Uncharacterized protein</fullName>
    </submittedName>
</protein>
<dbReference type="AlphaFoldDB" id="A0A6M8UHH1"/>
<reference evidence="2 3" key="1">
    <citation type="submission" date="2020-06" db="EMBL/GenBank/DDBJ databases">
        <title>Genome sequence of Paramixta manurensis strain PD-1.</title>
        <authorList>
            <person name="Lee C.W."/>
            <person name="Kim J."/>
        </authorList>
    </citation>
    <scope>NUCLEOTIDE SEQUENCE [LARGE SCALE GENOMIC DNA]</scope>
    <source>
        <strain evidence="2 3">PD-1</strain>
    </source>
</reference>
<organism evidence="2 3">
    <name type="scientific">Paramixta manurensis</name>
    <dbReference type="NCBI Taxonomy" id="2740817"/>
    <lineage>
        <taxon>Bacteria</taxon>
        <taxon>Pseudomonadati</taxon>
        <taxon>Pseudomonadota</taxon>
        <taxon>Gammaproteobacteria</taxon>
        <taxon>Enterobacterales</taxon>
        <taxon>Erwiniaceae</taxon>
        <taxon>Paramixta</taxon>
    </lineage>
</organism>
<proteinExistence type="predicted"/>
<dbReference type="Proteomes" id="UP000505325">
    <property type="component" value="Chromosome"/>
</dbReference>
<gene>
    <name evidence="2" type="ORF">PMPD1_1289</name>
</gene>
<keyword evidence="3" id="KW-1185">Reference proteome</keyword>
<evidence type="ECO:0000313" key="3">
    <source>
        <dbReference type="Proteomes" id="UP000505325"/>
    </source>
</evidence>
<evidence type="ECO:0000313" key="2">
    <source>
        <dbReference type="EMBL" id="QKJ86252.1"/>
    </source>
</evidence>
<keyword evidence="1" id="KW-0812">Transmembrane</keyword>
<keyword evidence="1" id="KW-0472">Membrane</keyword>
<dbReference type="EMBL" id="CP054212">
    <property type="protein sequence ID" value="QKJ86252.1"/>
    <property type="molecule type" value="Genomic_DNA"/>
</dbReference>
<sequence length="56" mass="6537">MWLLPHIPSLTFQRGDYHIIVKLAIVMLLLFAIPFSDKSESCTYSYFNHLRIPGLE</sequence>